<proteinExistence type="predicted"/>
<accession>A0A4Q9GQG2</accession>
<sequence length="359" mass="36897">MTDDTNDGVPPVPPVPPTPDSGAPDAAVPDAAVPPVTPPVAPPAGPPAGAYAPPAANPYATGPSAPGPYSPGPAAPSPYQAYSPAKPGAGVLAILALVIGILAFLFGLVPFVGAVFAIAGIVLGSLALRKPGGKGLSITGLSLAILALLTNILIIVVWFVIIPQAESAPPFGPDDSQFEVPGDEQAGGELTLLPVETPCFTFDGPSSYLNNISTDDAALCATQLELWGELENGEFVNTGVGAIYGSVYVEPIRAETTESWSTDGSVDGAVEYLEENYFPDFGTVTSLREPVRLGGEPANLSRFDSDSADTVTRAAIVSYSPSAYPTANGDVQFFLVSVTTVEDNGDAIIDAILDSWQWK</sequence>
<gene>
    <name evidence="3" type="ORF">EYE40_06655</name>
</gene>
<dbReference type="AlphaFoldDB" id="A0A4Q9GQG2"/>
<feature type="compositionally biased region" description="Pro residues" evidence="1">
    <location>
        <begin position="10"/>
        <end position="19"/>
    </location>
</feature>
<comment type="caution">
    <text evidence="3">The sequence shown here is derived from an EMBL/GenBank/DDBJ whole genome shotgun (WGS) entry which is preliminary data.</text>
</comment>
<evidence type="ECO:0000313" key="4">
    <source>
        <dbReference type="Proteomes" id="UP000294194"/>
    </source>
</evidence>
<keyword evidence="4" id="KW-1185">Reference proteome</keyword>
<keyword evidence="2" id="KW-0472">Membrane</keyword>
<dbReference type="EMBL" id="SISG01000001">
    <property type="protein sequence ID" value="TBN57106.1"/>
    <property type="molecule type" value="Genomic_DNA"/>
</dbReference>
<evidence type="ECO:0000256" key="1">
    <source>
        <dbReference type="SAM" id="MobiDB-lite"/>
    </source>
</evidence>
<feature type="compositionally biased region" description="Low complexity" evidence="1">
    <location>
        <begin position="20"/>
        <end position="34"/>
    </location>
</feature>
<evidence type="ECO:0000256" key="2">
    <source>
        <dbReference type="SAM" id="Phobius"/>
    </source>
</evidence>
<protein>
    <submittedName>
        <fullName evidence="3">DUF4190 domain-containing protein</fullName>
    </submittedName>
</protein>
<keyword evidence="2" id="KW-0812">Transmembrane</keyword>
<dbReference type="RefSeq" id="WP_130981217.1">
    <property type="nucleotide sequence ID" value="NZ_SISG01000001.1"/>
</dbReference>
<evidence type="ECO:0000313" key="3">
    <source>
        <dbReference type="EMBL" id="TBN57106.1"/>
    </source>
</evidence>
<dbReference type="Proteomes" id="UP000294194">
    <property type="component" value="Unassembled WGS sequence"/>
</dbReference>
<feature type="transmembrane region" description="Helical" evidence="2">
    <location>
        <begin position="111"/>
        <end position="128"/>
    </location>
</feature>
<feature type="transmembrane region" description="Helical" evidence="2">
    <location>
        <begin position="140"/>
        <end position="161"/>
    </location>
</feature>
<feature type="region of interest" description="Disordered" evidence="1">
    <location>
        <begin position="1"/>
        <end position="51"/>
    </location>
</feature>
<feature type="compositionally biased region" description="Pro residues" evidence="1">
    <location>
        <begin position="35"/>
        <end position="46"/>
    </location>
</feature>
<keyword evidence="2" id="KW-1133">Transmembrane helix</keyword>
<reference evidence="4" key="1">
    <citation type="submission" date="2019-02" db="EMBL/GenBank/DDBJ databases">
        <title>Glaciihabitans arcticus sp. nov., a psychrotolerant bacterium isolated from polar soil.</title>
        <authorList>
            <person name="Dahal R.H."/>
        </authorList>
    </citation>
    <scope>NUCLEOTIDE SEQUENCE [LARGE SCALE GENOMIC DNA]</scope>
    <source>
        <strain evidence="4">RP-3-7</strain>
    </source>
</reference>
<organism evidence="3 4">
    <name type="scientific">Glaciihabitans arcticus</name>
    <dbReference type="NCBI Taxonomy" id="2668039"/>
    <lineage>
        <taxon>Bacteria</taxon>
        <taxon>Bacillati</taxon>
        <taxon>Actinomycetota</taxon>
        <taxon>Actinomycetes</taxon>
        <taxon>Micrococcales</taxon>
        <taxon>Microbacteriaceae</taxon>
        <taxon>Glaciihabitans</taxon>
    </lineage>
</organism>
<name>A0A4Q9GQG2_9MICO</name>